<dbReference type="AlphaFoldDB" id="A0A310SP36"/>
<sequence>MSSESSSENVSESNASVVNNIQATTFFVPVCTKLLTSCNLSVSTINEQSIPEDGDSVDWLENHVLETRWYETRGDPSNYFAGHDPEGPSTSTTSPSADTNEYPAITVIARTEPVRMIPNSVNTTEAMTTNGIFVNVANRESSMAGNILEFREALSSQLGSQAERLRDQETRTIPLVYIQSEDRHELYLQGSVNGESGFSGSSMIGLSEQLLDVFKMSFPVFKHPSIPSLHNLENSVESKDTRELSGTVGLGSNPRTELRLGKTQQREVPFLDLDRQATQARWQVHPGTEYGFVGWSIVWYGHREQRPITVRVPEVCGVPISIGKFRLRKNETGNRCLVMPGRVFELWQLRIPPTAMRARHIGTGLVVIRSTAQSCEGVTSEISSMSESEQPTVRNRRIGQDTMPQIFGTIVTVDRVLRKPICPNDDEPTIY</sequence>
<organism evidence="2 3">
    <name type="scientific">Eufriesea mexicana</name>
    <dbReference type="NCBI Taxonomy" id="516756"/>
    <lineage>
        <taxon>Eukaryota</taxon>
        <taxon>Metazoa</taxon>
        <taxon>Ecdysozoa</taxon>
        <taxon>Arthropoda</taxon>
        <taxon>Hexapoda</taxon>
        <taxon>Insecta</taxon>
        <taxon>Pterygota</taxon>
        <taxon>Neoptera</taxon>
        <taxon>Endopterygota</taxon>
        <taxon>Hymenoptera</taxon>
        <taxon>Apocrita</taxon>
        <taxon>Aculeata</taxon>
        <taxon>Apoidea</taxon>
        <taxon>Anthophila</taxon>
        <taxon>Apidae</taxon>
        <taxon>Eufriesea</taxon>
    </lineage>
</organism>
<dbReference type="Proteomes" id="UP000250275">
    <property type="component" value="Unassembled WGS sequence"/>
</dbReference>
<accession>A0A310SP36</accession>
<name>A0A310SP36_9HYME</name>
<dbReference type="EMBL" id="KQ761592">
    <property type="protein sequence ID" value="OAD57378.1"/>
    <property type="molecule type" value="Genomic_DNA"/>
</dbReference>
<evidence type="ECO:0000313" key="2">
    <source>
        <dbReference type="EMBL" id="OAD57378.1"/>
    </source>
</evidence>
<feature type="region of interest" description="Disordered" evidence="1">
    <location>
        <begin position="76"/>
        <end position="100"/>
    </location>
</feature>
<evidence type="ECO:0000256" key="1">
    <source>
        <dbReference type="SAM" id="MobiDB-lite"/>
    </source>
</evidence>
<proteinExistence type="predicted"/>
<gene>
    <name evidence="2" type="ORF">WN48_02179</name>
</gene>
<reference evidence="2 3" key="1">
    <citation type="submission" date="2015-07" db="EMBL/GenBank/DDBJ databases">
        <title>The genome of Eufriesea mexicana.</title>
        <authorList>
            <person name="Pan H."/>
            <person name="Kapheim K."/>
        </authorList>
    </citation>
    <scope>NUCLEOTIDE SEQUENCE [LARGE SCALE GENOMIC DNA]</scope>
    <source>
        <strain evidence="2">0111107269</strain>
        <tissue evidence="2">Whole body</tissue>
    </source>
</reference>
<protein>
    <submittedName>
        <fullName evidence="2">Uncharacterized protein</fullName>
    </submittedName>
</protein>
<keyword evidence="3" id="KW-1185">Reference proteome</keyword>
<evidence type="ECO:0000313" key="3">
    <source>
        <dbReference type="Proteomes" id="UP000250275"/>
    </source>
</evidence>